<name>A0A6A7C501_9PEZI</name>
<dbReference type="EMBL" id="MU005965">
    <property type="protein sequence ID" value="KAF2862564.1"/>
    <property type="molecule type" value="Genomic_DNA"/>
</dbReference>
<dbReference type="Proteomes" id="UP000799421">
    <property type="component" value="Unassembled WGS sequence"/>
</dbReference>
<evidence type="ECO:0000256" key="4">
    <source>
        <dbReference type="RuleBase" id="RU000363"/>
    </source>
</evidence>
<evidence type="ECO:0000313" key="6">
    <source>
        <dbReference type="Proteomes" id="UP000799421"/>
    </source>
</evidence>
<dbReference type="OrthoDB" id="1933717at2759"/>
<evidence type="ECO:0000256" key="3">
    <source>
        <dbReference type="ARBA" id="ARBA00023002"/>
    </source>
</evidence>
<dbReference type="InterPro" id="IPR020904">
    <property type="entry name" value="Sc_DH/Rdtase_CS"/>
</dbReference>
<evidence type="ECO:0000313" key="5">
    <source>
        <dbReference type="EMBL" id="KAF2862564.1"/>
    </source>
</evidence>
<dbReference type="PANTHER" id="PTHR43963:SF6">
    <property type="entry name" value="CHAIN DEHYDROGENASE FAMILY PROTEIN, PUTATIVE (AFU_ORTHOLOGUE AFUA_3G15350)-RELATED"/>
    <property type="match status" value="1"/>
</dbReference>
<dbReference type="PROSITE" id="PS00061">
    <property type="entry name" value="ADH_SHORT"/>
    <property type="match status" value="1"/>
</dbReference>
<keyword evidence="3" id="KW-0560">Oxidoreductase</keyword>
<proteinExistence type="inferred from homology"/>
<keyword evidence="6" id="KW-1185">Reference proteome</keyword>
<dbReference type="PANTHER" id="PTHR43963">
    <property type="entry name" value="CARBONYL REDUCTASE 1-RELATED"/>
    <property type="match status" value="1"/>
</dbReference>
<keyword evidence="2" id="KW-0521">NADP</keyword>
<dbReference type="InterPro" id="IPR002347">
    <property type="entry name" value="SDR_fam"/>
</dbReference>
<gene>
    <name evidence="5" type="ORF">K470DRAFT_268896</name>
</gene>
<dbReference type="Gene3D" id="3.40.50.720">
    <property type="entry name" value="NAD(P)-binding Rossmann-like Domain"/>
    <property type="match status" value="1"/>
</dbReference>
<evidence type="ECO:0000256" key="1">
    <source>
        <dbReference type="ARBA" id="ARBA00006484"/>
    </source>
</evidence>
<reference evidence="5" key="1">
    <citation type="journal article" date="2020" name="Stud. Mycol.">
        <title>101 Dothideomycetes genomes: a test case for predicting lifestyles and emergence of pathogens.</title>
        <authorList>
            <person name="Haridas S."/>
            <person name="Albert R."/>
            <person name="Binder M."/>
            <person name="Bloem J."/>
            <person name="Labutti K."/>
            <person name="Salamov A."/>
            <person name="Andreopoulos B."/>
            <person name="Baker S."/>
            <person name="Barry K."/>
            <person name="Bills G."/>
            <person name="Bluhm B."/>
            <person name="Cannon C."/>
            <person name="Castanera R."/>
            <person name="Culley D."/>
            <person name="Daum C."/>
            <person name="Ezra D."/>
            <person name="Gonzalez J."/>
            <person name="Henrissat B."/>
            <person name="Kuo A."/>
            <person name="Liang C."/>
            <person name="Lipzen A."/>
            <person name="Lutzoni F."/>
            <person name="Magnuson J."/>
            <person name="Mondo S."/>
            <person name="Nolan M."/>
            <person name="Ohm R."/>
            <person name="Pangilinan J."/>
            <person name="Park H.-J."/>
            <person name="Ramirez L."/>
            <person name="Alfaro M."/>
            <person name="Sun H."/>
            <person name="Tritt A."/>
            <person name="Yoshinaga Y."/>
            <person name="Zwiers L.-H."/>
            <person name="Turgeon B."/>
            <person name="Goodwin S."/>
            <person name="Spatafora J."/>
            <person name="Crous P."/>
            <person name="Grigoriev I."/>
        </authorList>
    </citation>
    <scope>NUCLEOTIDE SEQUENCE</scope>
    <source>
        <strain evidence="5">CBS 480.64</strain>
    </source>
</reference>
<accession>A0A6A7C501</accession>
<sequence>MSRVAAVTGGNRGIGFAIVRNLALQYPSSPYNSGPLLIYLTARNAERGTEAVKALANDPQLKQAKALSQDGGQTTIKFHELDIDDKNSIHTFASFLHREHPEGIDFVINNAGIAMEGYNMNVVTKTLNTNYYGTLEATQALLPLVRDGGRLCNVSSIAGKLSKYSDDIRQEFIDAAQSNVEAVTALMEKYTQCVADGTEEANGFPKRAYAVSKAGITAMTKAIALEEGKRKRGVLINVCCPGYVNTNMTKENGAKTPDEGAITPVMLVLQEIGGTTWEFWSDERVSEW</sequence>
<protein>
    <submittedName>
        <fullName evidence="5">NAD(P)-binding protein</fullName>
    </submittedName>
</protein>
<organism evidence="5 6">
    <name type="scientific">Piedraia hortae CBS 480.64</name>
    <dbReference type="NCBI Taxonomy" id="1314780"/>
    <lineage>
        <taxon>Eukaryota</taxon>
        <taxon>Fungi</taxon>
        <taxon>Dikarya</taxon>
        <taxon>Ascomycota</taxon>
        <taxon>Pezizomycotina</taxon>
        <taxon>Dothideomycetes</taxon>
        <taxon>Dothideomycetidae</taxon>
        <taxon>Capnodiales</taxon>
        <taxon>Piedraiaceae</taxon>
        <taxon>Piedraia</taxon>
    </lineage>
</organism>
<dbReference type="InterPro" id="IPR036291">
    <property type="entry name" value="NAD(P)-bd_dom_sf"/>
</dbReference>
<comment type="similarity">
    <text evidence="1 4">Belongs to the short-chain dehydrogenases/reductases (SDR) family.</text>
</comment>
<dbReference type="SUPFAM" id="SSF51735">
    <property type="entry name" value="NAD(P)-binding Rossmann-fold domains"/>
    <property type="match status" value="1"/>
</dbReference>
<dbReference type="PRINTS" id="PR00081">
    <property type="entry name" value="GDHRDH"/>
</dbReference>
<evidence type="ECO:0000256" key="2">
    <source>
        <dbReference type="ARBA" id="ARBA00022857"/>
    </source>
</evidence>
<dbReference type="Pfam" id="PF00106">
    <property type="entry name" value="adh_short"/>
    <property type="match status" value="2"/>
</dbReference>
<dbReference type="AlphaFoldDB" id="A0A6A7C501"/>
<dbReference type="PRINTS" id="PR00080">
    <property type="entry name" value="SDRFAMILY"/>
</dbReference>
<dbReference type="GO" id="GO:0016491">
    <property type="term" value="F:oxidoreductase activity"/>
    <property type="evidence" value="ECO:0007669"/>
    <property type="project" value="UniProtKB-KW"/>
</dbReference>